<dbReference type="SUPFAM" id="SSF48371">
    <property type="entry name" value="ARM repeat"/>
    <property type="match status" value="1"/>
</dbReference>
<accession>R7V2X5</accession>
<evidence type="ECO:0000313" key="4">
    <source>
        <dbReference type="EMBL" id="ELU12842.1"/>
    </source>
</evidence>
<dbReference type="EnsemblMetazoa" id="CapteT219242">
    <property type="protein sequence ID" value="CapteP219242"/>
    <property type="gene ID" value="CapteG219242"/>
</dbReference>
<dbReference type="OrthoDB" id="6022054at2759"/>
<feature type="compositionally biased region" description="Low complexity" evidence="2">
    <location>
        <begin position="484"/>
        <end position="498"/>
    </location>
</feature>
<dbReference type="PANTHER" id="PTHR15154">
    <property type="entry name" value="HAMARTIN"/>
    <property type="match status" value="1"/>
</dbReference>
<dbReference type="GO" id="GO:0051726">
    <property type="term" value="P:regulation of cell cycle"/>
    <property type="evidence" value="ECO:0007669"/>
    <property type="project" value="TreeGrafter"/>
</dbReference>
<evidence type="ECO:0000256" key="3">
    <source>
        <dbReference type="SAM" id="Phobius"/>
    </source>
</evidence>
<sequence>MAATQVVDAAELLSLLESTDLSVVKQIQELILDNLRGSKEAWLINGLVDSYMMSQSQQCLEILAQVSDHHVKHLFDRLAEHLKGVNKLQVVTVLGSLIQHQPPWMHRVVQHSLTGVLIKCMKNETDVPILLGGLLYLTALLPLVPVAISSVLHDIFDIFLRMATFNLKKPGMSTWAESPMLNTVRMHPLLVTASREKEVSTERWRSLEVHDIMIECSKLSLDPIESSSEGYSCPISDAKAPPLSRPSSNIAEGLVGQVDLSVIWSPSAVCDLSTPPLRSSVTPSEASQLYSPVRMTPQLESPCPPIAQSSETDLKSPLRPTPTSDQKRRKRLSGITLPLSGGQPTPTENVCFFAGGDPPSSGSVPPSPMKPNFTTEPPFNAQKMNAIRKISFHPDDGTAAKVLDASSGSAAANQLQSSFSESTEKAKMLSSSSARDIADSSNGFCDKLSNTPSVHQLPKLINSFEDSTEETDREVDELTRASVGDLAGDSSSSDGEPPSHLPADANLTAASVAAFMKKVNRIRFNTVNVINKPMDDPIVMSRPRSCPDLNGNSSGSCSPMLSGSLPRDRSIVASRTSPKRVEFNTAVMTLTESKTTNTMSSQTSFCLASKEGNTEMENGEWRHFFPYEHLFPLVLPRVCDQSKKEDGPLFATFSPADLLDRHLERCGDVHAKQVGNLPLPARGAVSWTHFGGLPPADELTILQGQLLLMHNQLMFERHRRDLHAKRNRRLLSRIVKTTSMEEQNTAMRDQLQLQEKEIQTLSASIKELRQSFHQMKSSQTDSQNKRLMQERLQNDEKEEMEAKISELTQRLEKKGQENANLNKQLQTSKSHVFNLERELEVLKLQSEAACLVKDEVGSLNKELLLMGELQQKYQQRLADSSVKHHANKQTLMLLESCRNENNELALKLEQTSLQFEASKAVAHDLEEQVKTKDSLLVKQKAIIEALKAQTQAKLKAVESKYQCQKSIEAALHAEVLHLHHQMALLQKPSNPLAPESSAAAAAASSGPLETPVPVDEVQSSLVEEGAVASSPMNSDTEVAMEACSDPADSN</sequence>
<dbReference type="AlphaFoldDB" id="R7V2X5"/>
<feature type="region of interest" description="Disordered" evidence="2">
    <location>
        <begin position="414"/>
        <end position="433"/>
    </location>
</feature>
<reference evidence="5" key="3">
    <citation type="submission" date="2015-06" db="UniProtKB">
        <authorList>
            <consortium name="EnsemblMetazoa"/>
        </authorList>
    </citation>
    <scope>IDENTIFICATION</scope>
</reference>
<dbReference type="HOGENOM" id="CLU_011546_0_0_1"/>
<feature type="region of interest" description="Disordered" evidence="2">
    <location>
        <begin position="295"/>
        <end position="341"/>
    </location>
</feature>
<name>R7V2X5_CAPTE</name>
<dbReference type="PANTHER" id="PTHR15154:SF2">
    <property type="entry name" value="HAMARTIN"/>
    <property type="match status" value="1"/>
</dbReference>
<dbReference type="EMBL" id="KB295624">
    <property type="protein sequence ID" value="ELU12842.1"/>
    <property type="molecule type" value="Genomic_DNA"/>
</dbReference>
<evidence type="ECO:0000256" key="2">
    <source>
        <dbReference type="SAM" id="MobiDB-lite"/>
    </source>
</evidence>
<evidence type="ECO:0000313" key="5">
    <source>
        <dbReference type="EnsemblMetazoa" id="CapteP219242"/>
    </source>
</evidence>
<gene>
    <name evidence="4" type="ORF">CAPTEDRAFT_219242</name>
</gene>
<dbReference type="Pfam" id="PF04388">
    <property type="entry name" value="Hamartin"/>
    <property type="match status" value="2"/>
</dbReference>
<evidence type="ECO:0000313" key="6">
    <source>
        <dbReference type="Proteomes" id="UP000014760"/>
    </source>
</evidence>
<dbReference type="GO" id="GO:0033596">
    <property type="term" value="C:TSC1-TSC2 complex"/>
    <property type="evidence" value="ECO:0007669"/>
    <property type="project" value="TreeGrafter"/>
</dbReference>
<keyword evidence="3" id="KW-0812">Transmembrane</keyword>
<protein>
    <recommendedName>
        <fullName evidence="7">Hamartin</fullName>
    </recommendedName>
</protein>
<dbReference type="GO" id="GO:0032007">
    <property type="term" value="P:negative regulation of TOR signaling"/>
    <property type="evidence" value="ECO:0007669"/>
    <property type="project" value="TreeGrafter"/>
</dbReference>
<dbReference type="Proteomes" id="UP000014760">
    <property type="component" value="Unassembled WGS sequence"/>
</dbReference>
<dbReference type="EMBL" id="AMQN01005297">
    <property type="status" value="NOT_ANNOTATED_CDS"/>
    <property type="molecule type" value="Genomic_DNA"/>
</dbReference>
<evidence type="ECO:0000256" key="1">
    <source>
        <dbReference type="SAM" id="Coils"/>
    </source>
</evidence>
<reference evidence="4 6" key="2">
    <citation type="journal article" date="2013" name="Nature">
        <title>Insights into bilaterian evolution from three spiralian genomes.</title>
        <authorList>
            <person name="Simakov O."/>
            <person name="Marletaz F."/>
            <person name="Cho S.J."/>
            <person name="Edsinger-Gonzales E."/>
            <person name="Havlak P."/>
            <person name="Hellsten U."/>
            <person name="Kuo D.H."/>
            <person name="Larsson T."/>
            <person name="Lv J."/>
            <person name="Arendt D."/>
            <person name="Savage R."/>
            <person name="Osoegawa K."/>
            <person name="de Jong P."/>
            <person name="Grimwood J."/>
            <person name="Chapman J.A."/>
            <person name="Shapiro H."/>
            <person name="Aerts A."/>
            <person name="Otillar R.P."/>
            <person name="Terry A.Y."/>
            <person name="Boore J.L."/>
            <person name="Grigoriev I.V."/>
            <person name="Lindberg D.R."/>
            <person name="Seaver E.C."/>
            <person name="Weisblat D.A."/>
            <person name="Putnam N.H."/>
            <person name="Rokhsar D.S."/>
        </authorList>
    </citation>
    <scope>NUCLEOTIDE SEQUENCE</scope>
    <source>
        <strain evidence="4 6">I ESC-2004</strain>
    </source>
</reference>
<feature type="coiled-coil region" evidence="1">
    <location>
        <begin position="744"/>
        <end position="838"/>
    </location>
</feature>
<feature type="transmembrane region" description="Helical" evidence="3">
    <location>
        <begin position="129"/>
        <end position="152"/>
    </location>
</feature>
<dbReference type="OMA" id="MIERRRC"/>
<feature type="compositionally biased region" description="Low complexity" evidence="2">
    <location>
        <begin position="553"/>
        <end position="565"/>
    </location>
</feature>
<feature type="region of interest" description="Disordered" evidence="2">
    <location>
        <begin position="484"/>
        <end position="503"/>
    </location>
</feature>
<keyword evidence="6" id="KW-1185">Reference proteome</keyword>
<feature type="region of interest" description="Disordered" evidence="2">
    <location>
        <begin position="549"/>
        <end position="572"/>
    </location>
</feature>
<keyword evidence="3" id="KW-1133">Transmembrane helix</keyword>
<keyword evidence="1" id="KW-0175">Coiled coil</keyword>
<feature type="region of interest" description="Disordered" evidence="2">
    <location>
        <begin position="989"/>
        <end position="1050"/>
    </location>
</feature>
<dbReference type="InterPro" id="IPR007483">
    <property type="entry name" value="Hamartin"/>
</dbReference>
<proteinExistence type="predicted"/>
<keyword evidence="3" id="KW-0472">Membrane</keyword>
<evidence type="ECO:0008006" key="7">
    <source>
        <dbReference type="Google" id="ProtNLM"/>
    </source>
</evidence>
<dbReference type="FunCoup" id="R7V2X5">
    <property type="interactions" value="1474"/>
</dbReference>
<feature type="compositionally biased region" description="Low complexity" evidence="2">
    <location>
        <begin position="996"/>
        <end position="1005"/>
    </location>
</feature>
<dbReference type="GO" id="GO:0008285">
    <property type="term" value="P:negative regulation of cell population proliferation"/>
    <property type="evidence" value="ECO:0007669"/>
    <property type="project" value="TreeGrafter"/>
</dbReference>
<dbReference type="InterPro" id="IPR016024">
    <property type="entry name" value="ARM-type_fold"/>
</dbReference>
<reference evidence="6" key="1">
    <citation type="submission" date="2012-12" db="EMBL/GenBank/DDBJ databases">
        <authorList>
            <person name="Hellsten U."/>
            <person name="Grimwood J."/>
            <person name="Chapman J.A."/>
            <person name="Shapiro H."/>
            <person name="Aerts A."/>
            <person name="Otillar R.P."/>
            <person name="Terry A.Y."/>
            <person name="Boore J.L."/>
            <person name="Simakov O."/>
            <person name="Marletaz F."/>
            <person name="Cho S.-J."/>
            <person name="Edsinger-Gonzales E."/>
            <person name="Havlak P."/>
            <person name="Kuo D.-H."/>
            <person name="Larsson T."/>
            <person name="Lv J."/>
            <person name="Arendt D."/>
            <person name="Savage R."/>
            <person name="Osoegawa K."/>
            <person name="de Jong P."/>
            <person name="Lindberg D.R."/>
            <person name="Seaver E.C."/>
            <person name="Weisblat D.A."/>
            <person name="Putnam N.H."/>
            <person name="Grigoriev I.V."/>
            <person name="Rokhsar D.S."/>
        </authorList>
    </citation>
    <scope>NUCLEOTIDE SEQUENCE</scope>
    <source>
        <strain evidence="6">I ESC-2004</strain>
    </source>
</reference>
<dbReference type="STRING" id="283909.R7V2X5"/>
<organism evidence="4">
    <name type="scientific">Capitella teleta</name>
    <name type="common">Polychaete worm</name>
    <dbReference type="NCBI Taxonomy" id="283909"/>
    <lineage>
        <taxon>Eukaryota</taxon>
        <taxon>Metazoa</taxon>
        <taxon>Spiralia</taxon>
        <taxon>Lophotrochozoa</taxon>
        <taxon>Annelida</taxon>
        <taxon>Polychaeta</taxon>
        <taxon>Sedentaria</taxon>
        <taxon>Scolecida</taxon>
        <taxon>Capitellidae</taxon>
        <taxon>Capitella</taxon>
    </lineage>
</organism>